<feature type="transmembrane region" description="Helical" evidence="1">
    <location>
        <begin position="106"/>
        <end position="124"/>
    </location>
</feature>
<organism evidence="2 3">
    <name type="scientific">Candidatus Sedimenticola endophacoides</name>
    <dbReference type="NCBI Taxonomy" id="2548426"/>
    <lineage>
        <taxon>Bacteria</taxon>
        <taxon>Pseudomonadati</taxon>
        <taxon>Pseudomonadota</taxon>
        <taxon>Gammaproteobacteria</taxon>
        <taxon>Chromatiales</taxon>
        <taxon>Sedimenticolaceae</taxon>
        <taxon>Sedimenticola</taxon>
    </lineage>
</organism>
<dbReference type="Proteomes" id="UP000250928">
    <property type="component" value="Unassembled WGS sequence"/>
</dbReference>
<evidence type="ECO:0000313" key="3">
    <source>
        <dbReference type="Proteomes" id="UP000250928"/>
    </source>
</evidence>
<name>A0A6N4E2W7_9GAMM</name>
<dbReference type="AlphaFoldDB" id="A0A6N4E2W7"/>
<reference evidence="2 3" key="1">
    <citation type="submission" date="2018-01" db="EMBL/GenBank/DDBJ databases">
        <title>Novel co-symbiosis in the lucinid bivalve Phacoides pectinatus.</title>
        <authorList>
            <person name="Lim S.J."/>
            <person name="Davis B.G."/>
            <person name="Gill D.E."/>
            <person name="Engel A.S."/>
            <person name="Anderson L.C."/>
            <person name="Campbell B.J."/>
        </authorList>
    </citation>
    <scope>NUCLEOTIDE SEQUENCE [LARGE SCALE GENOMIC DNA]</scope>
    <source>
        <strain evidence="2">N3_P5</strain>
    </source>
</reference>
<protein>
    <submittedName>
        <fullName evidence="2">Uncharacterized protein</fullName>
    </submittedName>
</protein>
<keyword evidence="1" id="KW-0812">Transmembrane</keyword>
<feature type="transmembrane region" description="Helical" evidence="1">
    <location>
        <begin position="55"/>
        <end position="77"/>
    </location>
</feature>
<evidence type="ECO:0000256" key="1">
    <source>
        <dbReference type="SAM" id="Phobius"/>
    </source>
</evidence>
<dbReference type="EMBL" id="PQCO01000092">
    <property type="protein sequence ID" value="PUE05219.1"/>
    <property type="molecule type" value="Genomic_DNA"/>
</dbReference>
<accession>A0A6N4E2W7</accession>
<gene>
    <name evidence="2" type="ORF">C3L24_01670</name>
</gene>
<evidence type="ECO:0000313" key="2">
    <source>
        <dbReference type="EMBL" id="PUE05219.1"/>
    </source>
</evidence>
<feature type="transmembrane region" description="Helical" evidence="1">
    <location>
        <begin position="21"/>
        <end position="43"/>
    </location>
</feature>
<proteinExistence type="predicted"/>
<comment type="caution">
    <text evidence="2">The sequence shown here is derived from an EMBL/GenBank/DDBJ whole genome shotgun (WGS) entry which is preliminary data.</text>
</comment>
<keyword evidence="1" id="KW-1133">Transmembrane helix</keyword>
<keyword evidence="1" id="KW-0472">Membrane</keyword>
<feature type="transmembrane region" description="Helical" evidence="1">
    <location>
        <begin position="84"/>
        <end position="100"/>
    </location>
</feature>
<sequence>MPTAPPWLFPARPRRLPAERAINITLRTLHLVGIAGIGGAYLYPVPDERWRPYLWLTLASGAALSLLGIHAHGIWLLQLRGQVILFKLLLLGLAVLLPAFRTELFWAVLILSGWIAHAPGATRYHSLYRRRRIDTP</sequence>